<dbReference type="EMBL" id="JBBPBM010000088">
    <property type="protein sequence ID" value="KAK8510196.1"/>
    <property type="molecule type" value="Genomic_DNA"/>
</dbReference>
<keyword evidence="2" id="KW-1185">Reference proteome</keyword>
<evidence type="ECO:0000313" key="1">
    <source>
        <dbReference type="EMBL" id="KAK8510196.1"/>
    </source>
</evidence>
<name>A0ABR2BSV0_9ROSI</name>
<proteinExistence type="predicted"/>
<protein>
    <submittedName>
        <fullName evidence="1">Uncharacterized protein</fullName>
    </submittedName>
</protein>
<dbReference type="Proteomes" id="UP001472677">
    <property type="component" value="Unassembled WGS sequence"/>
</dbReference>
<reference evidence="1 2" key="1">
    <citation type="journal article" date="2024" name="G3 (Bethesda)">
        <title>Genome assembly of Hibiscus sabdariffa L. provides insights into metabolisms of medicinal natural products.</title>
        <authorList>
            <person name="Kim T."/>
        </authorList>
    </citation>
    <scope>NUCLEOTIDE SEQUENCE [LARGE SCALE GENOMIC DNA]</scope>
    <source>
        <strain evidence="1">TK-2024</strain>
        <tissue evidence="1">Old leaves</tissue>
    </source>
</reference>
<sequence>MREKIPDFSLPHNPLRLPYKSRPPPLRGIHCLHRRDHCFDLSSITASTRDEGPSFTEKVMLKFHREPRVSPWFFLQFRPSRCSYSS</sequence>
<comment type="caution">
    <text evidence="1">The sequence shown here is derived from an EMBL/GenBank/DDBJ whole genome shotgun (WGS) entry which is preliminary data.</text>
</comment>
<gene>
    <name evidence="1" type="ORF">V6N12_008070</name>
</gene>
<organism evidence="1 2">
    <name type="scientific">Hibiscus sabdariffa</name>
    <name type="common">roselle</name>
    <dbReference type="NCBI Taxonomy" id="183260"/>
    <lineage>
        <taxon>Eukaryota</taxon>
        <taxon>Viridiplantae</taxon>
        <taxon>Streptophyta</taxon>
        <taxon>Embryophyta</taxon>
        <taxon>Tracheophyta</taxon>
        <taxon>Spermatophyta</taxon>
        <taxon>Magnoliopsida</taxon>
        <taxon>eudicotyledons</taxon>
        <taxon>Gunneridae</taxon>
        <taxon>Pentapetalae</taxon>
        <taxon>rosids</taxon>
        <taxon>malvids</taxon>
        <taxon>Malvales</taxon>
        <taxon>Malvaceae</taxon>
        <taxon>Malvoideae</taxon>
        <taxon>Hibiscus</taxon>
    </lineage>
</organism>
<evidence type="ECO:0000313" key="2">
    <source>
        <dbReference type="Proteomes" id="UP001472677"/>
    </source>
</evidence>
<accession>A0ABR2BSV0</accession>